<gene>
    <name evidence="4 5" type="primary">LOC114861276</name>
</gene>
<dbReference type="RefSeq" id="XP_040927972.1">
    <property type="nucleotide sequence ID" value="XM_041072038.2"/>
</dbReference>
<accession>A0A6P7ND66</accession>
<dbReference type="Proteomes" id="UP000515150">
    <property type="component" value="Chromosome 9"/>
</dbReference>
<dbReference type="GeneID" id="114861276"/>
<dbReference type="RefSeq" id="XP_029016123.1">
    <property type="nucleotide sequence ID" value="XM_029160290.3"/>
</dbReference>
<dbReference type="PANTHER" id="PTHR47615">
    <property type="entry name" value="COILED-COIL DOMAIN-CONTAINING PROTEIN 158"/>
    <property type="match status" value="1"/>
</dbReference>
<evidence type="ECO:0000313" key="3">
    <source>
        <dbReference type="Proteomes" id="UP000515150"/>
    </source>
</evidence>
<feature type="region of interest" description="Disordered" evidence="2">
    <location>
        <begin position="860"/>
        <end position="893"/>
    </location>
</feature>
<feature type="coiled-coil region" evidence="1">
    <location>
        <begin position="642"/>
        <end position="746"/>
    </location>
</feature>
<feature type="coiled-coil region" evidence="1">
    <location>
        <begin position="484"/>
        <end position="511"/>
    </location>
</feature>
<name>A0A6P7ND66_BETSP</name>
<proteinExistence type="predicted"/>
<feature type="coiled-coil region" evidence="1">
    <location>
        <begin position="396"/>
        <end position="448"/>
    </location>
</feature>
<dbReference type="AlphaFoldDB" id="A0A6P7ND66"/>
<dbReference type="GeneTree" id="ENSGT00390000013339"/>
<evidence type="ECO:0000313" key="4">
    <source>
        <dbReference type="RefSeq" id="XP_029016123.1"/>
    </source>
</evidence>
<dbReference type="KEGG" id="bspl:114861276"/>
<feature type="coiled-coil region" evidence="1">
    <location>
        <begin position="547"/>
        <end position="616"/>
    </location>
</feature>
<dbReference type="Pfam" id="PF15921">
    <property type="entry name" value="CCDC158"/>
    <property type="match status" value="1"/>
</dbReference>
<feature type="coiled-coil region" evidence="1">
    <location>
        <begin position="211"/>
        <end position="245"/>
    </location>
</feature>
<evidence type="ECO:0000256" key="2">
    <source>
        <dbReference type="SAM" id="MobiDB-lite"/>
    </source>
</evidence>
<keyword evidence="1" id="KW-0175">Coiled coil</keyword>
<sequence length="967" mass="111156">MSSGSQSTEDFGFLRKNGAYSRIELPPKPRQPATKTTETRDATPRLRFNSMTLDELSEELDKRTKETQRLQEVVENATKAALQRFGCTHCINNSHGQSCHEPTFNVSSQQAVATPWLCGQNVSQAVDQRLVSSAENDLHNAMDVCPQQLPGLQLKKTHDQSKQGMLSFDKAIVNLQTELHKVEMEKEAQSSFRLKESITHVDQMKKMLCMLEDLQNIKRTADQKLQDTEAEAFALNKKVEKLEEVMKKMYSSVLFDEHKQCVNDDVTSPNITTHSSGALKLSDGDKNEIDKLQEKAVLSLDHLRSEECGGLKEQKERMEDLIACLGQEVALLTHMLTSSKTSSVSLSIKLEQLKKLVERQTSLQHCQVTELESTLSSHKDNICCLEQQLFQAQSQLMDARTKQEQSLQQAEELQSQFEQLQNYGSQQQSELQMEVNFLRGRLEVAREQLCRDGEKEIYLQALFERRVQEQRETQVLLQEKDKVLQLRQQENRELLSSLEEGERECQTLHAEGETLRLKLEDQEKIINILRLQTESSVLMTEQHSHTIESLHQENSLLSNQLNQHKLELEHLRAELDQHKSDLAAAERERQQLQASMAEQRQRVQEETLEKQHLITQLESQHIQFLTLSKEYKELQRLHSCRKEEHEGVVLELQSQLKNTHDELDQVRTTLRTLEEADGHGLQVAMDMQKEITARREQVDKLQGNVLHLEEALDKMYQKKRYQNLKTQRQLQELSFIREEKRQLANELEALRPKDQLLRDRIGELEAVLHKMSESFTNCQDFIQLQEQKFFCLKLQHILDLKELNGKQLSSALNEPPTVQNSMTPCAVTAPPSFQHLSNTQTKSKTQQEDCTQEHRSVAEGVISENLRPHSDNSTADSSFYRRRSAPERVHSTAFSTDEIKQAKSDTRLRRKTYGSEPRLLRTAELNGRINNNSFIETPAARFTYAPQPLSLGRKSPVHALLTSDPSS</sequence>
<reference evidence="4 5" key="1">
    <citation type="submission" date="2025-04" db="UniProtKB">
        <authorList>
            <consortium name="RefSeq"/>
        </authorList>
    </citation>
    <scope>IDENTIFICATION</scope>
</reference>
<keyword evidence="3" id="KW-1185">Reference proteome</keyword>
<feature type="region of interest" description="Disordered" evidence="2">
    <location>
        <begin position="1"/>
        <end position="43"/>
    </location>
</feature>
<dbReference type="OrthoDB" id="10072099at2759"/>
<evidence type="ECO:0000256" key="1">
    <source>
        <dbReference type="SAM" id="Coils"/>
    </source>
</evidence>
<organism evidence="3 4">
    <name type="scientific">Betta splendens</name>
    <name type="common">Siamese fighting fish</name>
    <dbReference type="NCBI Taxonomy" id="158456"/>
    <lineage>
        <taxon>Eukaryota</taxon>
        <taxon>Metazoa</taxon>
        <taxon>Chordata</taxon>
        <taxon>Craniata</taxon>
        <taxon>Vertebrata</taxon>
        <taxon>Euteleostomi</taxon>
        <taxon>Actinopterygii</taxon>
        <taxon>Neopterygii</taxon>
        <taxon>Teleostei</taxon>
        <taxon>Neoteleostei</taxon>
        <taxon>Acanthomorphata</taxon>
        <taxon>Anabantaria</taxon>
        <taxon>Anabantiformes</taxon>
        <taxon>Anabantoidei</taxon>
        <taxon>Osphronemidae</taxon>
        <taxon>Betta</taxon>
    </lineage>
</organism>
<dbReference type="PANTHER" id="PTHR47615:SF1">
    <property type="entry name" value="COILED-COIL DOMAIN-CONTAINING PROTEIN 158"/>
    <property type="match status" value="1"/>
</dbReference>
<protein>
    <submittedName>
        <fullName evidence="4 5">Coiled-coil domain-containing protein 158-like isoform X1</fullName>
    </submittedName>
</protein>
<evidence type="ECO:0000313" key="5">
    <source>
        <dbReference type="RefSeq" id="XP_040927972.1"/>
    </source>
</evidence>
<dbReference type="InterPro" id="IPR031809">
    <property type="entry name" value="CCDC158"/>
</dbReference>